<evidence type="ECO:0000256" key="5">
    <source>
        <dbReference type="ARBA" id="ARBA00007731"/>
    </source>
</evidence>
<evidence type="ECO:0000256" key="12">
    <source>
        <dbReference type="ARBA" id="ARBA00023102"/>
    </source>
</evidence>
<keyword evidence="11 14" id="KW-0378">Hydrolase</keyword>
<dbReference type="PANTHER" id="PTHR42945:SF1">
    <property type="entry name" value="HISTIDINE BIOSYNTHESIS BIFUNCTIONAL PROTEIN HIS7"/>
    <property type="match status" value="1"/>
</dbReference>
<comment type="catalytic activity">
    <reaction evidence="2">
        <text>1-(5-phospho-beta-D-ribosyl)-ATP + H2O = 1-(5-phospho-beta-D-ribosyl)-5'-AMP + diphosphate + H(+)</text>
        <dbReference type="Rhea" id="RHEA:22828"/>
        <dbReference type="ChEBI" id="CHEBI:15377"/>
        <dbReference type="ChEBI" id="CHEBI:15378"/>
        <dbReference type="ChEBI" id="CHEBI:33019"/>
        <dbReference type="ChEBI" id="CHEBI:59457"/>
        <dbReference type="ChEBI" id="CHEBI:73183"/>
        <dbReference type="EC" id="3.6.1.31"/>
    </reaction>
</comment>
<dbReference type="InterPro" id="IPR038019">
    <property type="entry name" value="PRib_AMP_CycHydrolase_sf"/>
</dbReference>
<proteinExistence type="inferred from homology"/>
<dbReference type="RefSeq" id="WP_119350315.1">
    <property type="nucleotide sequence ID" value="NZ_QWET01000008.1"/>
</dbReference>
<evidence type="ECO:0000256" key="10">
    <source>
        <dbReference type="ARBA" id="ARBA00022605"/>
    </source>
</evidence>
<organism evidence="14 15">
    <name type="scientific">Mariniphaga sediminis</name>
    <dbReference type="NCBI Taxonomy" id="1628158"/>
    <lineage>
        <taxon>Bacteria</taxon>
        <taxon>Pseudomonadati</taxon>
        <taxon>Bacteroidota</taxon>
        <taxon>Bacteroidia</taxon>
        <taxon>Marinilabiliales</taxon>
        <taxon>Prolixibacteraceae</taxon>
        <taxon>Mariniphaga</taxon>
    </lineage>
</organism>
<keyword evidence="10" id="KW-0028">Amino-acid biosynthesis</keyword>
<dbReference type="EMBL" id="QWET01000008">
    <property type="protein sequence ID" value="RIH64850.1"/>
    <property type="molecule type" value="Genomic_DNA"/>
</dbReference>
<reference evidence="14 15" key="1">
    <citation type="journal article" date="2015" name="Int. J. Syst. Evol. Microbiol.">
        <title>Mariniphaga sediminis sp. nov., isolated from coastal sediment.</title>
        <authorList>
            <person name="Wang F.Q."/>
            <person name="Shen Q.Y."/>
            <person name="Chen G.J."/>
            <person name="Du Z.J."/>
        </authorList>
    </citation>
    <scope>NUCLEOTIDE SEQUENCE [LARGE SCALE GENOMIC DNA]</scope>
    <source>
        <strain evidence="14 15">SY21</strain>
    </source>
</reference>
<dbReference type="OrthoDB" id="9795769at2"/>
<evidence type="ECO:0000256" key="1">
    <source>
        <dbReference type="ARBA" id="ARBA00000024"/>
    </source>
</evidence>
<comment type="similarity">
    <text evidence="5">In the C-terminal section; belongs to the PRA-PH family.</text>
</comment>
<evidence type="ECO:0000256" key="7">
    <source>
        <dbReference type="ARBA" id="ARBA00012414"/>
    </source>
</evidence>
<dbReference type="EC" id="3.5.4.19" evidence="8"/>
<dbReference type="AlphaFoldDB" id="A0A399D375"/>
<comment type="pathway">
    <text evidence="3">Amino-acid biosynthesis; L-histidine biosynthesis; L-histidine from 5-phospho-alpha-D-ribose 1-diphosphate: step 3/9.</text>
</comment>
<comment type="catalytic activity">
    <reaction evidence="1">
        <text>1-(5-phospho-beta-D-ribosyl)-5'-AMP + H2O = 1-(5-phospho-beta-D-ribosyl)-5-[(5-phospho-beta-D-ribosylamino)methylideneamino]imidazole-4-carboxamide</text>
        <dbReference type="Rhea" id="RHEA:20049"/>
        <dbReference type="ChEBI" id="CHEBI:15377"/>
        <dbReference type="ChEBI" id="CHEBI:58435"/>
        <dbReference type="ChEBI" id="CHEBI:59457"/>
        <dbReference type="EC" id="3.5.4.19"/>
    </reaction>
</comment>
<evidence type="ECO:0000313" key="14">
    <source>
        <dbReference type="EMBL" id="RIH64850.1"/>
    </source>
</evidence>
<evidence type="ECO:0000256" key="3">
    <source>
        <dbReference type="ARBA" id="ARBA00005169"/>
    </source>
</evidence>
<dbReference type="SUPFAM" id="SSF141734">
    <property type="entry name" value="HisI-like"/>
    <property type="match status" value="1"/>
</dbReference>
<dbReference type="PANTHER" id="PTHR42945">
    <property type="entry name" value="HISTIDINE BIOSYNTHESIS BIFUNCTIONAL PROTEIN"/>
    <property type="match status" value="1"/>
</dbReference>
<dbReference type="FunFam" id="3.10.20.810:FF:000001">
    <property type="entry name" value="Histidine biosynthesis bifunctional protein HisIE"/>
    <property type="match status" value="1"/>
</dbReference>
<evidence type="ECO:0000256" key="9">
    <source>
        <dbReference type="ARBA" id="ARBA00017720"/>
    </source>
</evidence>
<dbReference type="UniPathway" id="UPA00031">
    <property type="reaction ID" value="UER00008"/>
</dbReference>
<evidence type="ECO:0000256" key="6">
    <source>
        <dbReference type="ARBA" id="ARBA00008299"/>
    </source>
</evidence>
<comment type="caution">
    <text evidence="14">The sequence shown here is derived from an EMBL/GenBank/DDBJ whole genome shotgun (WGS) entry which is preliminary data.</text>
</comment>
<dbReference type="Pfam" id="PF01502">
    <property type="entry name" value="PRA-CH"/>
    <property type="match status" value="1"/>
</dbReference>
<evidence type="ECO:0000256" key="2">
    <source>
        <dbReference type="ARBA" id="ARBA00001460"/>
    </source>
</evidence>
<comment type="similarity">
    <text evidence="6">In the N-terminal section; belongs to the PRA-CH family.</text>
</comment>
<dbReference type="InterPro" id="IPR002496">
    <property type="entry name" value="PRib_AMP_CycHydrolase_dom"/>
</dbReference>
<feature type="domain" description="Phosphoribosyl-AMP cyclohydrolase" evidence="13">
    <location>
        <begin position="36"/>
        <end position="106"/>
    </location>
</feature>
<dbReference type="GO" id="GO:0004635">
    <property type="term" value="F:phosphoribosyl-AMP cyclohydrolase activity"/>
    <property type="evidence" value="ECO:0007669"/>
    <property type="project" value="UniProtKB-EC"/>
</dbReference>
<evidence type="ECO:0000259" key="13">
    <source>
        <dbReference type="Pfam" id="PF01502"/>
    </source>
</evidence>
<keyword evidence="15" id="KW-1185">Reference proteome</keyword>
<sequence>MAKEYTEELLIDFGSDGKKLLPVVTQDFTTKEVLILSFVNQEAFEETRRSGYATYWSRSRNELWKKGLTSGDLLRMEEIRINCEQNSLLYLVTPEGKGACHAKDESGMPFSSCYYRKITDSNKLEKI</sequence>
<dbReference type="Proteomes" id="UP000266441">
    <property type="component" value="Unassembled WGS sequence"/>
</dbReference>
<dbReference type="GO" id="GO:0000105">
    <property type="term" value="P:L-histidine biosynthetic process"/>
    <property type="evidence" value="ECO:0007669"/>
    <property type="project" value="UniProtKB-UniPathway"/>
</dbReference>
<evidence type="ECO:0000313" key="15">
    <source>
        <dbReference type="Proteomes" id="UP000266441"/>
    </source>
</evidence>
<gene>
    <name evidence="14" type="ORF">D1164_12460</name>
</gene>
<comment type="pathway">
    <text evidence="4">Amino-acid biosynthesis; L-histidine biosynthesis; L-histidine from 5-phospho-alpha-D-ribose 1-diphosphate: step 2/9.</text>
</comment>
<evidence type="ECO:0000256" key="4">
    <source>
        <dbReference type="ARBA" id="ARBA00005204"/>
    </source>
</evidence>
<dbReference type="Gene3D" id="3.10.20.810">
    <property type="entry name" value="Phosphoribosyl-AMP cyclohydrolase"/>
    <property type="match status" value="1"/>
</dbReference>
<name>A0A399D375_9BACT</name>
<evidence type="ECO:0000256" key="11">
    <source>
        <dbReference type="ARBA" id="ARBA00022801"/>
    </source>
</evidence>
<keyword evidence="12" id="KW-0368">Histidine biosynthesis</keyword>
<protein>
    <recommendedName>
        <fullName evidence="9">Histidine biosynthesis bifunctional protein HisIE</fullName>
        <ecNumber evidence="8">3.5.4.19</ecNumber>
        <ecNumber evidence="7">3.6.1.31</ecNumber>
    </recommendedName>
</protein>
<dbReference type="EC" id="3.6.1.31" evidence="7"/>
<accession>A0A399D375</accession>
<dbReference type="GO" id="GO:0004636">
    <property type="term" value="F:phosphoribosyl-ATP diphosphatase activity"/>
    <property type="evidence" value="ECO:0007669"/>
    <property type="project" value="UniProtKB-EC"/>
</dbReference>
<evidence type="ECO:0000256" key="8">
    <source>
        <dbReference type="ARBA" id="ARBA00012721"/>
    </source>
</evidence>